<gene>
    <name evidence="1" type="ORF">UFOPK3547_00056</name>
</gene>
<protein>
    <submittedName>
        <fullName evidence="1">Unannotated protein</fullName>
    </submittedName>
</protein>
<evidence type="ECO:0000313" key="1">
    <source>
        <dbReference type="EMBL" id="CAB4334284.1"/>
    </source>
</evidence>
<name>A0A6J5YVQ7_9ZZZZ</name>
<organism evidence="1">
    <name type="scientific">freshwater metagenome</name>
    <dbReference type="NCBI Taxonomy" id="449393"/>
    <lineage>
        <taxon>unclassified sequences</taxon>
        <taxon>metagenomes</taxon>
        <taxon>ecological metagenomes</taxon>
    </lineage>
</organism>
<sequence>MFNRSEILTKAWADYRRDQKMGLGVRRDGPFCRRHFAYCLRMAWAVTKERAAKAAAPAALVPAKRPITCPATLARIEEIRAELLWEQLGERINWTAFHALQSELSTLTA</sequence>
<dbReference type="AlphaFoldDB" id="A0A6J5YVQ7"/>
<dbReference type="EMBL" id="CAESAN010000003">
    <property type="protein sequence ID" value="CAB4334284.1"/>
    <property type="molecule type" value="Genomic_DNA"/>
</dbReference>
<proteinExistence type="predicted"/>
<accession>A0A6J5YVQ7</accession>
<reference evidence="1" key="1">
    <citation type="submission" date="2020-05" db="EMBL/GenBank/DDBJ databases">
        <authorList>
            <person name="Chiriac C."/>
            <person name="Salcher M."/>
            <person name="Ghai R."/>
            <person name="Kavagutti S V."/>
        </authorList>
    </citation>
    <scope>NUCLEOTIDE SEQUENCE</scope>
</reference>